<proteinExistence type="predicted"/>
<dbReference type="Pfam" id="PF13560">
    <property type="entry name" value="HTH_31"/>
    <property type="match status" value="1"/>
</dbReference>
<dbReference type="SUPFAM" id="SSF47413">
    <property type="entry name" value="lambda repressor-like DNA-binding domains"/>
    <property type="match status" value="1"/>
</dbReference>
<dbReference type="EMBL" id="JAMCCK010000018">
    <property type="protein sequence ID" value="MCL3994476.1"/>
    <property type="molecule type" value="Genomic_DNA"/>
</dbReference>
<evidence type="ECO:0000256" key="1">
    <source>
        <dbReference type="SAM" id="MobiDB-lite"/>
    </source>
</evidence>
<dbReference type="RefSeq" id="WP_249459320.1">
    <property type="nucleotide sequence ID" value="NZ_JAMCCK010000018.1"/>
</dbReference>
<dbReference type="InterPro" id="IPR001387">
    <property type="entry name" value="Cro/C1-type_HTH"/>
</dbReference>
<gene>
    <name evidence="3" type="ORF">M4438_13245</name>
</gene>
<feature type="transmembrane region" description="Helical" evidence="2">
    <location>
        <begin position="118"/>
        <end position="142"/>
    </location>
</feature>
<comment type="caution">
    <text evidence="3">The sequence shown here is derived from an EMBL/GenBank/DDBJ whole genome shotgun (WGS) entry which is preliminary data.</text>
</comment>
<evidence type="ECO:0000313" key="3">
    <source>
        <dbReference type="EMBL" id="MCL3994476.1"/>
    </source>
</evidence>
<keyword evidence="2" id="KW-0812">Transmembrane</keyword>
<organism evidence="3 4">
    <name type="scientific">Streptomyces lavenduligriseus</name>
    <dbReference type="NCBI Taxonomy" id="67315"/>
    <lineage>
        <taxon>Bacteria</taxon>
        <taxon>Bacillati</taxon>
        <taxon>Actinomycetota</taxon>
        <taxon>Actinomycetes</taxon>
        <taxon>Kitasatosporales</taxon>
        <taxon>Streptomycetaceae</taxon>
        <taxon>Streptomyces</taxon>
    </lineage>
</organism>
<feature type="region of interest" description="Disordered" evidence="1">
    <location>
        <begin position="83"/>
        <end position="106"/>
    </location>
</feature>
<sequence>MTALAPECAALAEGLRAVKARTGLSLTGLAERTPYSRSSWERYLNGKKPVPRQAVEALCAMAGEPSARLLALWELADAEWSGRARSTGPTAPPVPTAPPASAGAGTGALGRARREYRLVVGAGLAVVAAAMTGVLIVVLSVLNPGTGHPARAALPALDPVPGCQGGTCKGKDPDRMFCGLPGRADSLGPEHRTATGAHVEIRYSTVCAAAWGRIWHARVGDTIELSAPGARSRRTVIENASDTGVYRFTAMIGAPARSTLRLCFLPVSGAGRKECVSPG</sequence>
<dbReference type="Proteomes" id="UP001202052">
    <property type="component" value="Unassembled WGS sequence"/>
</dbReference>
<keyword evidence="4" id="KW-1185">Reference proteome</keyword>
<evidence type="ECO:0000313" key="4">
    <source>
        <dbReference type="Proteomes" id="UP001202052"/>
    </source>
</evidence>
<evidence type="ECO:0000256" key="2">
    <source>
        <dbReference type="SAM" id="Phobius"/>
    </source>
</evidence>
<dbReference type="InterPro" id="IPR010982">
    <property type="entry name" value="Lambda_DNA-bd_dom_sf"/>
</dbReference>
<dbReference type="Pfam" id="PF10901">
    <property type="entry name" value="DUF2690"/>
    <property type="match status" value="1"/>
</dbReference>
<reference evidence="3 4" key="1">
    <citation type="submission" date="2022-05" db="EMBL/GenBank/DDBJ databases">
        <title>Genome Resource of Streptomyces lavenduligriseus GA1-1, a Strain with Broad-Spectrum Antifungal Activity against Phytopathogenic Fungi.</title>
        <authorList>
            <person name="Qi D."/>
        </authorList>
    </citation>
    <scope>NUCLEOTIDE SEQUENCE [LARGE SCALE GENOMIC DNA]</scope>
    <source>
        <strain evidence="3 4">GA1-1</strain>
    </source>
</reference>
<keyword evidence="2" id="KW-0472">Membrane</keyword>
<accession>A0ABT0NT39</accession>
<keyword evidence="2" id="KW-1133">Transmembrane helix</keyword>
<dbReference type="CDD" id="cd00093">
    <property type="entry name" value="HTH_XRE"/>
    <property type="match status" value="1"/>
</dbReference>
<name>A0ABT0NT39_9ACTN</name>
<protein>
    <submittedName>
        <fullName evidence="3">XRE family transcriptional regulator</fullName>
    </submittedName>
</protein>
<dbReference type="InterPro" id="IPR021224">
    <property type="entry name" value="DUF2690"/>
</dbReference>